<dbReference type="RefSeq" id="WP_145084906.1">
    <property type="nucleotide sequence ID" value="NZ_CP036298.1"/>
</dbReference>
<evidence type="ECO:0000256" key="8">
    <source>
        <dbReference type="ARBA" id="ARBA00023096"/>
    </source>
</evidence>
<feature type="binding site" evidence="12">
    <location>
        <begin position="244"/>
        <end position="245"/>
    </location>
    <ligand>
        <name>pyridoxal 5'-phosphate</name>
        <dbReference type="ChEBI" id="CHEBI:597326"/>
    </ligand>
</feature>
<evidence type="ECO:0000256" key="7">
    <source>
        <dbReference type="ARBA" id="ARBA00022898"/>
    </source>
</evidence>
<comment type="similarity">
    <text evidence="3 12">Belongs to the class-V pyridoxal-phosphate-dependent aminotransferase family. SerC subfamily.</text>
</comment>
<evidence type="ECO:0000256" key="13">
    <source>
        <dbReference type="RuleBase" id="RU004505"/>
    </source>
</evidence>
<keyword evidence="6 12" id="KW-0808">Transferase</keyword>
<dbReference type="Gene3D" id="3.90.1150.10">
    <property type="entry name" value="Aspartate Aminotransferase, domain 1"/>
    <property type="match status" value="1"/>
</dbReference>
<dbReference type="InterPro" id="IPR015422">
    <property type="entry name" value="PyrdxlP-dep_Trfase_small"/>
</dbReference>
<dbReference type="InterPro" id="IPR022278">
    <property type="entry name" value="Pser_aminoTfrase"/>
</dbReference>
<name>A0A518GFZ2_9BACT</name>
<dbReference type="InterPro" id="IPR000192">
    <property type="entry name" value="Aminotrans_V_dom"/>
</dbReference>
<evidence type="ECO:0000256" key="6">
    <source>
        <dbReference type="ARBA" id="ARBA00022679"/>
    </source>
</evidence>
<feature type="modified residue" description="N6-(pyridoxal phosphate)lysine" evidence="12">
    <location>
        <position position="203"/>
    </location>
</feature>
<feature type="binding site" evidence="12">
    <location>
        <position position="202"/>
    </location>
    <ligand>
        <name>pyridoxal 5'-phosphate</name>
        <dbReference type="ChEBI" id="CHEBI:597326"/>
    </ligand>
</feature>
<evidence type="ECO:0000256" key="10">
    <source>
        <dbReference type="ARBA" id="ARBA00047630"/>
    </source>
</evidence>
<dbReference type="GO" id="GO:0006564">
    <property type="term" value="P:L-serine biosynthetic process"/>
    <property type="evidence" value="ECO:0007669"/>
    <property type="project" value="UniProtKB-UniRule"/>
</dbReference>
<evidence type="ECO:0000256" key="1">
    <source>
        <dbReference type="ARBA" id="ARBA00004915"/>
    </source>
</evidence>
<feature type="binding site" evidence="12">
    <location>
        <position position="48"/>
    </location>
    <ligand>
        <name>L-glutamate</name>
        <dbReference type="ChEBI" id="CHEBI:29985"/>
    </ligand>
</feature>
<evidence type="ECO:0000256" key="4">
    <source>
        <dbReference type="ARBA" id="ARBA00022576"/>
    </source>
</evidence>
<dbReference type="InterPro" id="IPR015421">
    <property type="entry name" value="PyrdxlP-dep_Trfase_major"/>
</dbReference>
<evidence type="ECO:0000313" key="15">
    <source>
        <dbReference type="EMBL" id="QDV27467.1"/>
    </source>
</evidence>
<dbReference type="SUPFAM" id="SSF53383">
    <property type="entry name" value="PLP-dependent transferases"/>
    <property type="match status" value="1"/>
</dbReference>
<sequence length="369" mass="40477">MASQVAQERIFNFSAGPAVLPVPVLERIRDEMLCLPGAGASIMEISHRSKQFIAIHEQAKARLARLLNVGADHEILFLQGGARLQFSMIPMNLLQGREQPAQYILTGSWGKSALPEAQKVGPVEVLFDGKETNYDRLPDISKLAIKPDASYVHITSNETIQGVQFPADLDTGTAPLVCDSSSDFLYRPYNMDRYGLLYACAQKNAGPAGVTVVILKKELLERSSAELPGYLNYANQAAADSMWNTPPTFAVYVLGLVTEWLEDTVGGLEKMHALNQSKAKVLYDILDQNPELYMGHARKQDRSLMNVTFRFPSEEIEKQFLAGASAAGLENLKGHRSVGGIRASIYNAMPSEGVQALASFMTEFAQKHG</sequence>
<comment type="pathway">
    <text evidence="1 12">Cofactor biosynthesis; pyridoxine 5'-phosphate biosynthesis; pyridoxine 5'-phosphate from D-erythrose 4-phosphate: step 3/5.</text>
</comment>
<dbReference type="GO" id="GO:0030170">
    <property type="term" value="F:pyridoxal phosphate binding"/>
    <property type="evidence" value="ECO:0007669"/>
    <property type="project" value="UniProtKB-UniRule"/>
</dbReference>
<proteinExistence type="inferred from homology"/>
<dbReference type="EMBL" id="CP036298">
    <property type="protein sequence ID" value="QDV27467.1"/>
    <property type="molecule type" value="Genomic_DNA"/>
</dbReference>
<dbReference type="NCBIfam" id="NF003764">
    <property type="entry name" value="PRK05355.1"/>
    <property type="match status" value="1"/>
</dbReference>
<dbReference type="EC" id="2.6.1.52" evidence="12"/>
<feature type="binding site" evidence="12">
    <location>
        <position position="109"/>
    </location>
    <ligand>
        <name>pyridoxal 5'-phosphate</name>
        <dbReference type="ChEBI" id="CHEBI:597326"/>
    </ligand>
</feature>
<keyword evidence="9 12" id="KW-0718">Serine biosynthesis</keyword>
<evidence type="ECO:0000256" key="9">
    <source>
        <dbReference type="ARBA" id="ARBA00023299"/>
    </source>
</evidence>
<dbReference type="KEGG" id="ahel:Q31a_58560"/>
<dbReference type="GO" id="GO:0008615">
    <property type="term" value="P:pyridoxine biosynthetic process"/>
    <property type="evidence" value="ECO:0007669"/>
    <property type="project" value="UniProtKB-UniRule"/>
</dbReference>
<dbReference type="NCBIfam" id="TIGR01364">
    <property type="entry name" value="serC_1"/>
    <property type="match status" value="1"/>
</dbReference>
<dbReference type="PIRSF" id="PIRSF000525">
    <property type="entry name" value="SerC"/>
    <property type="match status" value="1"/>
</dbReference>
<accession>A0A518GFZ2</accession>
<evidence type="ECO:0000256" key="3">
    <source>
        <dbReference type="ARBA" id="ARBA00006904"/>
    </source>
</evidence>
<keyword evidence="4 12" id="KW-0032">Aminotransferase</keyword>
<feature type="binding site" evidence="12">
    <location>
        <position position="159"/>
    </location>
    <ligand>
        <name>pyridoxal 5'-phosphate</name>
        <dbReference type="ChEBI" id="CHEBI:597326"/>
    </ligand>
</feature>
<dbReference type="Proteomes" id="UP000318017">
    <property type="component" value="Chromosome"/>
</dbReference>
<evidence type="ECO:0000256" key="11">
    <source>
        <dbReference type="ARBA" id="ARBA00049007"/>
    </source>
</evidence>
<dbReference type="GO" id="GO:0004648">
    <property type="term" value="F:O-phospho-L-serine:2-oxoglutarate aminotransferase activity"/>
    <property type="evidence" value="ECO:0007669"/>
    <property type="project" value="UniProtKB-UniRule"/>
</dbReference>
<comment type="function">
    <text evidence="12">Catalyzes the reversible conversion of 3-phosphohydroxypyruvate to phosphoserine and of 3-hydroxy-2-oxo-4-phosphonooxybutanoate to phosphohydroxythreonine.</text>
</comment>
<dbReference type="InterPro" id="IPR015424">
    <property type="entry name" value="PyrdxlP-dep_Trfase"/>
</dbReference>
<comment type="caution">
    <text evidence="12">Lacks conserved residue(s) required for the propagation of feature annotation.</text>
</comment>
<dbReference type="UniPathway" id="UPA00244">
    <property type="reaction ID" value="UER00311"/>
</dbReference>
<comment type="cofactor">
    <cofactor evidence="12">
        <name>pyridoxal 5'-phosphate</name>
        <dbReference type="ChEBI" id="CHEBI:597326"/>
    </cofactor>
    <text evidence="12">Binds 1 pyridoxal phosphate per subunit.</text>
</comment>
<evidence type="ECO:0000256" key="2">
    <source>
        <dbReference type="ARBA" id="ARBA00005099"/>
    </source>
</evidence>
<keyword evidence="12" id="KW-0963">Cytoplasm</keyword>
<feature type="binding site" evidence="12">
    <location>
        <begin position="82"/>
        <end position="83"/>
    </location>
    <ligand>
        <name>pyridoxal 5'-phosphate</name>
        <dbReference type="ChEBI" id="CHEBI:597326"/>
    </ligand>
</feature>
<keyword evidence="16" id="KW-1185">Reference proteome</keyword>
<evidence type="ECO:0000259" key="14">
    <source>
        <dbReference type="Pfam" id="PF00266"/>
    </source>
</evidence>
<comment type="subcellular location">
    <subcellularLocation>
        <location evidence="12">Cytoplasm</location>
    </subcellularLocation>
</comment>
<protein>
    <recommendedName>
        <fullName evidence="12">Phosphoserine aminotransferase</fullName>
        <ecNumber evidence="12">2.6.1.52</ecNumber>
    </recommendedName>
    <alternativeName>
        <fullName evidence="12">Phosphohydroxythreonine aminotransferase</fullName>
        <shortName evidence="12">PSAT</shortName>
    </alternativeName>
</protein>
<comment type="subunit">
    <text evidence="12">Homodimer.</text>
</comment>
<dbReference type="OrthoDB" id="9809412at2"/>
<dbReference type="PANTHER" id="PTHR43247:SF1">
    <property type="entry name" value="PHOSPHOSERINE AMINOTRANSFERASE"/>
    <property type="match status" value="1"/>
</dbReference>
<dbReference type="Gene3D" id="3.40.640.10">
    <property type="entry name" value="Type I PLP-dependent aspartate aminotransferase-like (Major domain)"/>
    <property type="match status" value="1"/>
</dbReference>
<feature type="binding site" evidence="12">
    <location>
        <position position="179"/>
    </location>
    <ligand>
        <name>pyridoxal 5'-phosphate</name>
        <dbReference type="ChEBI" id="CHEBI:597326"/>
    </ligand>
</feature>
<keyword evidence="7 12" id="KW-0663">Pyridoxal phosphate</keyword>
<dbReference type="HAMAP" id="MF_00160">
    <property type="entry name" value="SerC_aminotrans_5"/>
    <property type="match status" value="1"/>
</dbReference>
<dbReference type="Pfam" id="PF00266">
    <property type="entry name" value="Aminotran_5"/>
    <property type="match status" value="1"/>
</dbReference>
<evidence type="ECO:0000313" key="16">
    <source>
        <dbReference type="Proteomes" id="UP000318017"/>
    </source>
</evidence>
<keyword evidence="8 12" id="KW-0664">Pyridoxine biosynthesis</keyword>
<dbReference type="AlphaFoldDB" id="A0A518GFZ2"/>
<dbReference type="UniPathway" id="UPA00135">
    <property type="reaction ID" value="UER00197"/>
</dbReference>
<keyword evidence="5 12" id="KW-0028">Amino-acid biosynthesis</keyword>
<dbReference type="InterPro" id="IPR020578">
    <property type="entry name" value="Aminotrans_V_PyrdxlP_BS"/>
</dbReference>
<dbReference type="PROSITE" id="PS00595">
    <property type="entry name" value="AA_TRANSFER_CLASS_5"/>
    <property type="match status" value="1"/>
</dbReference>
<dbReference type="GO" id="GO:0005737">
    <property type="term" value="C:cytoplasm"/>
    <property type="evidence" value="ECO:0007669"/>
    <property type="project" value="UniProtKB-SubCell"/>
</dbReference>
<feature type="domain" description="Aminotransferase class V" evidence="14">
    <location>
        <begin position="10"/>
        <end position="357"/>
    </location>
</feature>
<comment type="pathway">
    <text evidence="2 12 13">Amino-acid biosynthesis; L-serine biosynthesis; L-serine from 3-phospho-D-glycerate: step 2/3.</text>
</comment>
<comment type="catalytic activity">
    <reaction evidence="10 12">
        <text>4-(phosphooxy)-L-threonine + 2-oxoglutarate = (R)-3-hydroxy-2-oxo-4-phosphooxybutanoate + L-glutamate</text>
        <dbReference type="Rhea" id="RHEA:16573"/>
        <dbReference type="ChEBI" id="CHEBI:16810"/>
        <dbReference type="ChEBI" id="CHEBI:29985"/>
        <dbReference type="ChEBI" id="CHEBI:58452"/>
        <dbReference type="ChEBI" id="CHEBI:58538"/>
        <dbReference type="EC" id="2.6.1.52"/>
    </reaction>
</comment>
<dbReference type="PANTHER" id="PTHR43247">
    <property type="entry name" value="PHOSPHOSERINE AMINOTRANSFERASE"/>
    <property type="match status" value="1"/>
</dbReference>
<dbReference type="FunFam" id="3.40.640.10:FF:000010">
    <property type="entry name" value="Phosphoserine aminotransferase"/>
    <property type="match status" value="1"/>
</dbReference>
<reference evidence="15 16" key="1">
    <citation type="submission" date="2019-02" db="EMBL/GenBank/DDBJ databases">
        <title>Deep-cultivation of Planctomycetes and their phenomic and genomic characterization uncovers novel biology.</title>
        <authorList>
            <person name="Wiegand S."/>
            <person name="Jogler M."/>
            <person name="Boedeker C."/>
            <person name="Pinto D."/>
            <person name="Vollmers J."/>
            <person name="Rivas-Marin E."/>
            <person name="Kohn T."/>
            <person name="Peeters S.H."/>
            <person name="Heuer A."/>
            <person name="Rast P."/>
            <person name="Oberbeckmann S."/>
            <person name="Bunk B."/>
            <person name="Jeske O."/>
            <person name="Meyerdierks A."/>
            <person name="Storesund J.E."/>
            <person name="Kallscheuer N."/>
            <person name="Luecker S."/>
            <person name="Lage O.M."/>
            <person name="Pohl T."/>
            <person name="Merkel B.J."/>
            <person name="Hornburger P."/>
            <person name="Mueller R.-W."/>
            <person name="Bruemmer F."/>
            <person name="Labrenz M."/>
            <person name="Spormann A.M."/>
            <person name="Op den Camp H."/>
            <person name="Overmann J."/>
            <person name="Amann R."/>
            <person name="Jetten M.S.M."/>
            <person name="Mascher T."/>
            <person name="Medema M.H."/>
            <person name="Devos D.P."/>
            <person name="Kaster A.-K."/>
            <person name="Ovreas L."/>
            <person name="Rohde M."/>
            <person name="Galperin M.Y."/>
            <person name="Jogler C."/>
        </authorList>
    </citation>
    <scope>NUCLEOTIDE SEQUENCE [LARGE SCALE GENOMIC DNA]</scope>
    <source>
        <strain evidence="15 16">Q31a</strain>
    </source>
</reference>
<organism evidence="15 16">
    <name type="scientific">Aureliella helgolandensis</name>
    <dbReference type="NCBI Taxonomy" id="2527968"/>
    <lineage>
        <taxon>Bacteria</taxon>
        <taxon>Pseudomonadati</taxon>
        <taxon>Planctomycetota</taxon>
        <taxon>Planctomycetia</taxon>
        <taxon>Pirellulales</taxon>
        <taxon>Pirellulaceae</taxon>
        <taxon>Aureliella</taxon>
    </lineage>
</organism>
<evidence type="ECO:0000256" key="12">
    <source>
        <dbReference type="HAMAP-Rule" id="MF_00160"/>
    </source>
</evidence>
<comment type="catalytic activity">
    <reaction evidence="11 12 13">
        <text>O-phospho-L-serine + 2-oxoglutarate = 3-phosphooxypyruvate + L-glutamate</text>
        <dbReference type="Rhea" id="RHEA:14329"/>
        <dbReference type="ChEBI" id="CHEBI:16810"/>
        <dbReference type="ChEBI" id="CHEBI:18110"/>
        <dbReference type="ChEBI" id="CHEBI:29985"/>
        <dbReference type="ChEBI" id="CHEBI:57524"/>
        <dbReference type="EC" id="2.6.1.52"/>
    </reaction>
</comment>
<dbReference type="FunFam" id="3.90.1150.10:FF:000006">
    <property type="entry name" value="Phosphoserine aminotransferase"/>
    <property type="match status" value="1"/>
</dbReference>
<gene>
    <name evidence="12 15" type="primary">serC</name>
    <name evidence="15" type="ORF">Q31a_58560</name>
</gene>
<evidence type="ECO:0000256" key="5">
    <source>
        <dbReference type="ARBA" id="ARBA00022605"/>
    </source>
</evidence>